<dbReference type="SUPFAM" id="SSF56349">
    <property type="entry name" value="DNA breaking-rejoining enzymes"/>
    <property type="match status" value="1"/>
</dbReference>
<name>A0AAD1C497_METFU</name>
<keyword evidence="1" id="KW-0229">DNA integration</keyword>
<evidence type="ECO:0000256" key="4">
    <source>
        <dbReference type="PROSITE-ProRule" id="PRU01248"/>
    </source>
</evidence>
<reference evidence="8" key="1">
    <citation type="submission" date="2015-05" db="EMBL/GenBank/DDBJ databases">
        <title>Draft genome sequencing of a biphenyl-degrading bacterium, Pseudomonas balearica KF707 (=NBRC110670).</title>
        <authorList>
            <person name="Kimura N."/>
            <person name="Hirose J."/>
            <person name="Watanabe T."/>
            <person name="Suenaga H."/>
            <person name="Fujihara H."/>
            <person name="Noguchi M."/>
            <person name="Hashimoto M."/>
            <person name="Shimodaira J."/>
            <person name="Tsuchikane K."/>
            <person name="Hosoyama A."/>
            <person name="Yamazoe A."/>
            <person name="Fujita N."/>
            <person name="Furukawa K."/>
        </authorList>
    </citation>
    <scope>NUCLEOTIDE SEQUENCE [LARGE SCALE GENOMIC DNA]</scope>
    <source>
        <strain evidence="8">DSM 10086 / NBRC 110670 / KF707</strain>
    </source>
</reference>
<dbReference type="CDD" id="cd00796">
    <property type="entry name" value="INT_Rci_Hp1_C"/>
    <property type="match status" value="1"/>
</dbReference>
<dbReference type="InterPro" id="IPR002104">
    <property type="entry name" value="Integrase_catalytic"/>
</dbReference>
<dbReference type="InterPro" id="IPR011010">
    <property type="entry name" value="DNA_brk_join_enz"/>
</dbReference>
<dbReference type="EMBL" id="AP014862">
    <property type="protein sequence ID" value="BAU76493.1"/>
    <property type="molecule type" value="Genomic_DNA"/>
</dbReference>
<dbReference type="AlphaFoldDB" id="A0AAD1C497"/>
<dbReference type="GO" id="GO:0003677">
    <property type="term" value="F:DNA binding"/>
    <property type="evidence" value="ECO:0007669"/>
    <property type="project" value="UniProtKB-UniRule"/>
</dbReference>
<evidence type="ECO:0000259" key="5">
    <source>
        <dbReference type="PROSITE" id="PS51898"/>
    </source>
</evidence>
<reference evidence="7 8" key="2">
    <citation type="journal article" date="2017" name="Int. J. Syst. Evol. Microbiol.">
        <title>Pseudomonas furukawaii sp. nov., a polychlorinated biphenyl-degrading bacterium isolated from biphenyl-contaminated soil in Japan.</title>
        <authorList>
            <person name="Kimura N."/>
            <person name="Watanabe T."/>
            <person name="Suenaga H."/>
            <person name="Fujihara H."/>
            <person name="Futagami T."/>
            <person name="Goto M."/>
            <person name="Hanada S."/>
            <person name="Hirose J."/>
        </authorList>
    </citation>
    <scope>NUCLEOTIDE SEQUENCE [LARGE SCALE GENOMIC DNA]</scope>
    <source>
        <strain evidence="8">DSM 10086 / NBRC 110670 / KF707</strain>
    </source>
</reference>
<dbReference type="Gene3D" id="1.10.443.10">
    <property type="entry name" value="Intergrase catalytic core"/>
    <property type="match status" value="1"/>
</dbReference>
<feature type="domain" description="Core-binding (CB)" evidence="6">
    <location>
        <begin position="64"/>
        <end position="143"/>
    </location>
</feature>
<protein>
    <submittedName>
        <fullName evidence="7">Probable bacteriophage integrase</fullName>
    </submittedName>
</protein>
<organism evidence="7 8">
    <name type="scientific">Metapseudomonas furukawaii</name>
    <name type="common">Pseudomonas furukawaii</name>
    <dbReference type="NCBI Taxonomy" id="1149133"/>
    <lineage>
        <taxon>Bacteria</taxon>
        <taxon>Pseudomonadati</taxon>
        <taxon>Pseudomonadota</taxon>
        <taxon>Gammaproteobacteria</taxon>
        <taxon>Pseudomonadales</taxon>
        <taxon>Pseudomonadaceae</taxon>
        <taxon>Metapseudomonas</taxon>
    </lineage>
</organism>
<keyword evidence="8" id="KW-1185">Reference proteome</keyword>
<dbReference type="PROSITE" id="PS51898">
    <property type="entry name" value="TYR_RECOMBINASE"/>
    <property type="match status" value="1"/>
</dbReference>
<evidence type="ECO:0000259" key="6">
    <source>
        <dbReference type="PROSITE" id="PS51900"/>
    </source>
</evidence>
<gene>
    <name evidence="7" type="ORF">KF707C_48050</name>
</gene>
<dbReference type="PANTHER" id="PTHR30349:SF93">
    <property type="entry name" value="FELS-2 PROPHAGE PROTEIN"/>
    <property type="match status" value="1"/>
</dbReference>
<evidence type="ECO:0000256" key="2">
    <source>
        <dbReference type="ARBA" id="ARBA00023125"/>
    </source>
</evidence>
<evidence type="ECO:0000256" key="3">
    <source>
        <dbReference type="ARBA" id="ARBA00023172"/>
    </source>
</evidence>
<keyword evidence="2 4" id="KW-0238">DNA-binding</keyword>
<evidence type="ECO:0000313" key="8">
    <source>
        <dbReference type="Proteomes" id="UP000218554"/>
    </source>
</evidence>
<dbReference type="InterPro" id="IPR044068">
    <property type="entry name" value="CB"/>
</dbReference>
<dbReference type="PANTHER" id="PTHR30349">
    <property type="entry name" value="PHAGE INTEGRASE-RELATED"/>
    <property type="match status" value="1"/>
</dbReference>
<proteinExistence type="predicted"/>
<dbReference type="InterPro" id="IPR057084">
    <property type="entry name" value="Int_N"/>
</dbReference>
<dbReference type="Proteomes" id="UP000218554">
    <property type="component" value="Chromosome"/>
</dbReference>
<dbReference type="PROSITE" id="PS51900">
    <property type="entry name" value="CB"/>
    <property type="match status" value="1"/>
</dbReference>
<dbReference type="Pfam" id="PF00589">
    <property type="entry name" value="Phage_integrase"/>
    <property type="match status" value="1"/>
</dbReference>
<keyword evidence="3" id="KW-0233">DNA recombination</keyword>
<dbReference type="Pfam" id="PF24624">
    <property type="entry name" value="Int_N"/>
    <property type="match status" value="1"/>
</dbReference>
<evidence type="ECO:0000313" key="7">
    <source>
        <dbReference type="EMBL" id="BAU76493.1"/>
    </source>
</evidence>
<dbReference type="InterPro" id="IPR013762">
    <property type="entry name" value="Integrase-like_cat_sf"/>
</dbReference>
<evidence type="ECO:0000256" key="1">
    <source>
        <dbReference type="ARBA" id="ARBA00022908"/>
    </source>
</evidence>
<dbReference type="GO" id="GO:0006310">
    <property type="term" value="P:DNA recombination"/>
    <property type="evidence" value="ECO:0007669"/>
    <property type="project" value="UniProtKB-KW"/>
</dbReference>
<sequence length="351" mass="40190">MGACRLMAIQQLPDGRWKVDTEPIKSRRFRKTFKTKGEALRFEATCRAKCIETPDWSPRPRDRRCLLELLKRWGILHGNGLSDFEGRELLMRRMIERLGDPVGCQFTAVKFAEYRAKRLAAGISRKTMNNELGYLRALFNVLIEFQEIDYPNPLATVKPMKLQERELAYLDHDQLNRLFATLRSMQHVHVELISTICLATGCRWGEAQGLVPSRVKGGAVHFVETKSKRRRSIPITPELEARILDHFSKHGLFTNCRNRFDKAVKEAGLELPAGQKAHVLRHTFASHFMANGGNILSLQKILGHASVAMTMRYAHLAPGHFQDVLEFGPTRDFRHFFDTSPLAEQEDQKKA</sequence>
<dbReference type="InterPro" id="IPR050090">
    <property type="entry name" value="Tyrosine_recombinase_XerCD"/>
</dbReference>
<feature type="domain" description="Tyr recombinase" evidence="5">
    <location>
        <begin position="165"/>
        <end position="326"/>
    </location>
</feature>
<dbReference type="KEGG" id="pfuw:KF707C_48050"/>
<accession>A0AAD1C497</accession>
<dbReference type="GO" id="GO:0015074">
    <property type="term" value="P:DNA integration"/>
    <property type="evidence" value="ECO:0007669"/>
    <property type="project" value="UniProtKB-KW"/>
</dbReference>